<proteinExistence type="inferred from homology"/>
<accession>A0A4Q9VMF5</accession>
<keyword evidence="7 10" id="KW-0210">Decarboxylase</keyword>
<evidence type="ECO:0000256" key="4">
    <source>
        <dbReference type="ARBA" id="ARBA00011738"/>
    </source>
</evidence>
<feature type="domain" description="Uroporphyrinogen decarboxylase (URO-D)" evidence="14">
    <location>
        <begin position="123"/>
        <end position="139"/>
    </location>
</feature>
<dbReference type="UniPathway" id="UPA00251">
    <property type="reaction ID" value="UER00321"/>
</dbReference>
<name>A0A4Q9VMF5_9HYPH</name>
<evidence type="ECO:0000256" key="6">
    <source>
        <dbReference type="ARBA" id="ARBA00022490"/>
    </source>
</evidence>
<feature type="binding site" evidence="10">
    <location>
        <begin position="10"/>
        <end position="14"/>
    </location>
    <ligand>
        <name>substrate</name>
    </ligand>
</feature>
<evidence type="ECO:0000256" key="7">
    <source>
        <dbReference type="ARBA" id="ARBA00022793"/>
    </source>
</evidence>
<comment type="subunit">
    <text evidence="4 10">Homodimer.</text>
</comment>
<evidence type="ECO:0000259" key="14">
    <source>
        <dbReference type="PROSITE" id="PS00907"/>
    </source>
</evidence>
<dbReference type="InterPro" id="IPR006361">
    <property type="entry name" value="Uroporphyrinogen_deCO2ase_HemE"/>
</dbReference>
<sequence>MFPPPIWMMRQAGRYLPEYRATRAQAGGFLDLCYSPKLATEVTLQPIRRYGFDAAILFSDILVVPDALGRKVAFVEGEGPRLEPLDLSEVGRLDLDGIARRLGPVYEAIELIRAGLPYETTLLGFCGAPWTVATYMIAGRGTPDQAPARRAALTDPEGFAQLIDVLVAASIAYLSAQVSAGVDAVQIFDTWAGVLDPSELRRWVIDPTARIVAGLRAQHPGIRVIGFPKGVQAGLVDFVTSTGVDAVGLDWTIPSAFVRAEVQPRVAVQGNLDPMRVVIGGRALDEGVDRVLAELGDGRLIFNLGHGITPDADPAHVARMVERVRSAGTRATA</sequence>
<dbReference type="EC" id="4.1.1.37" evidence="5 10"/>
<evidence type="ECO:0000256" key="8">
    <source>
        <dbReference type="ARBA" id="ARBA00023239"/>
    </source>
</evidence>
<organism evidence="15 16">
    <name type="scientific">Siculibacillus lacustris</name>
    <dbReference type="NCBI Taxonomy" id="1549641"/>
    <lineage>
        <taxon>Bacteria</taxon>
        <taxon>Pseudomonadati</taxon>
        <taxon>Pseudomonadota</taxon>
        <taxon>Alphaproteobacteria</taxon>
        <taxon>Hyphomicrobiales</taxon>
        <taxon>Ancalomicrobiaceae</taxon>
        <taxon>Siculibacillus</taxon>
    </lineage>
</organism>
<evidence type="ECO:0000256" key="11">
    <source>
        <dbReference type="RuleBase" id="RU000554"/>
    </source>
</evidence>
<comment type="pathway">
    <text evidence="2 10 11">Porphyrin-containing compound metabolism; protoporphyrin-IX biosynthesis; coproporphyrinogen-III from 5-aminolevulinate: step 4/4.</text>
</comment>
<dbReference type="GO" id="GO:0019353">
    <property type="term" value="P:protoporphyrinogen IX biosynthetic process from glutamate"/>
    <property type="evidence" value="ECO:0007669"/>
    <property type="project" value="TreeGrafter"/>
</dbReference>
<dbReference type="OrthoDB" id="9806656at2"/>
<dbReference type="SUPFAM" id="SSF51726">
    <property type="entry name" value="UROD/MetE-like"/>
    <property type="match status" value="1"/>
</dbReference>
<comment type="function">
    <text evidence="10">Catalyzes the decarboxylation of four acetate groups of uroporphyrinogen-III to yield coproporphyrinogen-III.</text>
</comment>
<dbReference type="PANTHER" id="PTHR21091">
    <property type="entry name" value="METHYLTETRAHYDROFOLATE:HOMOCYSTEINE METHYLTRANSFERASE RELATED"/>
    <property type="match status" value="1"/>
</dbReference>
<dbReference type="Proteomes" id="UP000292781">
    <property type="component" value="Unassembled WGS sequence"/>
</dbReference>
<feature type="binding site" evidence="10">
    <location>
        <position position="306"/>
    </location>
    <ligand>
        <name>substrate</name>
    </ligand>
</feature>
<feature type="site" description="Transition state stabilizer" evidence="10">
    <location>
        <position position="60"/>
    </location>
</feature>
<keyword evidence="9 10" id="KW-0627">Porphyrin biosynthesis</keyword>
<dbReference type="GO" id="GO:0005829">
    <property type="term" value="C:cytosol"/>
    <property type="evidence" value="ECO:0007669"/>
    <property type="project" value="UniProtKB-SubCell"/>
</dbReference>
<feature type="binding site" evidence="10">
    <location>
        <position position="190"/>
    </location>
    <ligand>
        <name>substrate</name>
    </ligand>
</feature>
<dbReference type="InterPro" id="IPR000257">
    <property type="entry name" value="Uroporphyrinogen_deCOase"/>
</dbReference>
<comment type="caution">
    <text evidence="10">Lacks conserved residue(s) required for the propagation of feature annotation.</text>
</comment>
<keyword evidence="6 10" id="KW-0963">Cytoplasm</keyword>
<dbReference type="HAMAP" id="MF_00218">
    <property type="entry name" value="URO_D"/>
    <property type="match status" value="1"/>
</dbReference>
<evidence type="ECO:0000256" key="3">
    <source>
        <dbReference type="ARBA" id="ARBA00009935"/>
    </source>
</evidence>
<feature type="domain" description="Uroporphyrinogen decarboxylase (URO-D)" evidence="13">
    <location>
        <begin position="5"/>
        <end position="14"/>
    </location>
</feature>
<dbReference type="CDD" id="cd00717">
    <property type="entry name" value="URO-D"/>
    <property type="match status" value="1"/>
</dbReference>
<comment type="similarity">
    <text evidence="3 10 12">Belongs to the uroporphyrinogen decarboxylase family.</text>
</comment>
<evidence type="ECO:0000313" key="16">
    <source>
        <dbReference type="Proteomes" id="UP000292781"/>
    </source>
</evidence>
<protein>
    <recommendedName>
        <fullName evidence="5 10">Uroporphyrinogen decarboxylase</fullName>
        <shortName evidence="10">UPD</shortName>
        <shortName evidence="10">URO-D</shortName>
        <ecNumber evidence="5 10">4.1.1.37</ecNumber>
    </recommendedName>
</protein>
<feature type="binding site" evidence="10">
    <location>
        <position position="135"/>
    </location>
    <ligand>
        <name>substrate</name>
    </ligand>
</feature>
<keyword evidence="8 10" id="KW-0456">Lyase</keyword>
<evidence type="ECO:0000313" key="15">
    <source>
        <dbReference type="EMBL" id="TBW35840.1"/>
    </source>
</evidence>
<dbReference type="NCBIfam" id="TIGR01464">
    <property type="entry name" value="hemE"/>
    <property type="match status" value="1"/>
</dbReference>
<dbReference type="EMBL" id="SJFN01000024">
    <property type="protein sequence ID" value="TBW35840.1"/>
    <property type="molecule type" value="Genomic_DNA"/>
</dbReference>
<dbReference type="Pfam" id="PF01208">
    <property type="entry name" value="URO-D"/>
    <property type="match status" value="1"/>
</dbReference>
<dbReference type="PROSITE" id="PS00907">
    <property type="entry name" value="UROD_2"/>
    <property type="match status" value="1"/>
</dbReference>
<evidence type="ECO:0000256" key="1">
    <source>
        <dbReference type="ARBA" id="ARBA00004514"/>
    </source>
</evidence>
<dbReference type="AlphaFoldDB" id="A0A4Q9VMF5"/>
<evidence type="ECO:0000256" key="2">
    <source>
        <dbReference type="ARBA" id="ARBA00004804"/>
    </source>
</evidence>
<evidence type="ECO:0000256" key="10">
    <source>
        <dbReference type="HAMAP-Rule" id="MF_00218"/>
    </source>
</evidence>
<evidence type="ECO:0000256" key="5">
    <source>
        <dbReference type="ARBA" id="ARBA00012288"/>
    </source>
</evidence>
<evidence type="ECO:0000256" key="9">
    <source>
        <dbReference type="ARBA" id="ARBA00023244"/>
    </source>
</evidence>
<dbReference type="PANTHER" id="PTHR21091:SF169">
    <property type="entry name" value="UROPORPHYRINOGEN DECARBOXYLASE"/>
    <property type="match status" value="1"/>
</dbReference>
<comment type="subcellular location">
    <subcellularLocation>
        <location evidence="1">Cytoplasm</location>
        <location evidence="1">Cytosol</location>
    </subcellularLocation>
</comment>
<feature type="binding site" evidence="10">
    <location>
        <position position="60"/>
    </location>
    <ligand>
        <name>substrate</name>
    </ligand>
</feature>
<reference evidence="15 16" key="1">
    <citation type="submission" date="2019-02" db="EMBL/GenBank/DDBJ databases">
        <title>Siculibacillus lacustris gen. nov., sp. nov., a new rosette-forming bacterium isolated from a freshwater crater lake (Lake St. Ana, Romania).</title>
        <authorList>
            <person name="Felfoldi T."/>
            <person name="Marton Z."/>
            <person name="Szabo A."/>
            <person name="Mentes A."/>
            <person name="Boka K."/>
            <person name="Marialigeti K."/>
            <person name="Mathe I."/>
            <person name="Koncz M."/>
            <person name="Schumann P."/>
            <person name="Toth E."/>
        </authorList>
    </citation>
    <scope>NUCLEOTIDE SEQUENCE [LARGE SCALE GENOMIC DNA]</scope>
    <source>
        <strain evidence="15 16">SA-279</strain>
    </source>
</reference>
<dbReference type="Gene3D" id="3.20.20.210">
    <property type="match status" value="1"/>
</dbReference>
<evidence type="ECO:0000256" key="12">
    <source>
        <dbReference type="RuleBase" id="RU004169"/>
    </source>
</evidence>
<keyword evidence="16" id="KW-1185">Reference proteome</keyword>
<comment type="caution">
    <text evidence="15">The sequence shown here is derived from an EMBL/GenBank/DDBJ whole genome shotgun (WGS) entry which is preliminary data.</text>
</comment>
<dbReference type="GO" id="GO:0004853">
    <property type="term" value="F:uroporphyrinogen decarboxylase activity"/>
    <property type="evidence" value="ECO:0007669"/>
    <property type="project" value="UniProtKB-UniRule"/>
</dbReference>
<dbReference type="PROSITE" id="PS00906">
    <property type="entry name" value="UROD_1"/>
    <property type="match status" value="1"/>
</dbReference>
<comment type="catalytic activity">
    <reaction evidence="10 11">
        <text>uroporphyrinogen III + 4 H(+) = coproporphyrinogen III + 4 CO2</text>
        <dbReference type="Rhea" id="RHEA:19865"/>
        <dbReference type="ChEBI" id="CHEBI:15378"/>
        <dbReference type="ChEBI" id="CHEBI:16526"/>
        <dbReference type="ChEBI" id="CHEBI:57308"/>
        <dbReference type="ChEBI" id="CHEBI:57309"/>
        <dbReference type="EC" id="4.1.1.37"/>
    </reaction>
</comment>
<gene>
    <name evidence="10" type="primary">hemE</name>
    <name evidence="15" type="ORF">EYW49_15505</name>
</gene>
<dbReference type="FunFam" id="3.20.20.210:FF:000008">
    <property type="entry name" value="Uroporphyrinogen decarboxylase"/>
    <property type="match status" value="1"/>
</dbReference>
<dbReference type="InterPro" id="IPR038071">
    <property type="entry name" value="UROD/MetE-like_sf"/>
</dbReference>
<evidence type="ECO:0000259" key="13">
    <source>
        <dbReference type="PROSITE" id="PS00906"/>
    </source>
</evidence>